<dbReference type="AlphaFoldDB" id="A0A094YLB4"/>
<dbReference type="RefSeq" id="WP_035381321.1">
    <property type="nucleotide sequence ID" value="NZ_JACAOJ010000022.1"/>
</dbReference>
<comment type="caution">
    <text evidence="3">The sequence shown here is derived from an EMBL/GenBank/DDBJ whole genome shotgun (WGS) entry which is preliminary data.</text>
</comment>
<accession>A0A094YLB4</accession>
<feature type="domain" description="ABC-type transport auxiliary lipoprotein component" evidence="2">
    <location>
        <begin position="44"/>
        <end position="202"/>
    </location>
</feature>
<evidence type="ECO:0000313" key="3">
    <source>
        <dbReference type="EMBL" id="KGB22137.1"/>
    </source>
</evidence>
<evidence type="ECO:0000259" key="2">
    <source>
        <dbReference type="Pfam" id="PF03886"/>
    </source>
</evidence>
<dbReference type="GeneID" id="89477860"/>
<dbReference type="STRING" id="104102.AtDm6_2635"/>
<keyword evidence="4" id="KW-1185">Reference proteome</keyword>
<name>A0A094YLB4_9PROT</name>
<proteinExistence type="predicted"/>
<dbReference type="PATRIC" id="fig|104102.7.peg.2604"/>
<sequence length="235" mass="23960">MTKSSLVQPMQALSSRRSVLLGAVGLGVMATTLTACSSGNPTLYTLSVVPGQPMPGGPRYVEVRQPSIASGLDRDRIVTQDTGYKLTVASADAWGDSLGGQISRTLAGDLAQRLPGSAVFAENDAAATEPDAYVDLSVTRFSQGPSGKAEIEASLSVQPAVAGAPSGNAQLYLQRIQVQGDSVTGTMPLVQALSQLLGQVADIAATQLRMMPPAPSAPSGSGAGRSHTGPAASQR</sequence>
<feature type="region of interest" description="Disordered" evidence="1">
    <location>
        <begin position="211"/>
        <end position="235"/>
    </location>
</feature>
<dbReference type="Pfam" id="PF03886">
    <property type="entry name" value="ABC_trans_aux"/>
    <property type="match status" value="1"/>
</dbReference>
<evidence type="ECO:0000256" key="1">
    <source>
        <dbReference type="SAM" id="MobiDB-lite"/>
    </source>
</evidence>
<dbReference type="InterPro" id="IPR005586">
    <property type="entry name" value="ABC_trans_aux"/>
</dbReference>
<dbReference type="Proteomes" id="UP000029448">
    <property type="component" value="Unassembled WGS sequence"/>
</dbReference>
<dbReference type="Gene3D" id="3.40.50.10610">
    <property type="entry name" value="ABC-type transport auxiliary lipoprotein component"/>
    <property type="match status" value="1"/>
</dbReference>
<reference evidence="3 4" key="1">
    <citation type="submission" date="2014-06" db="EMBL/GenBank/DDBJ databases">
        <title>Functional and comparative genomic analyses of the Drosophila gut microbiota identify candidate symbiosis factors.</title>
        <authorList>
            <person name="Newell P.D."/>
            <person name="Chaston J.M."/>
            <person name="Douglas A.E."/>
        </authorList>
    </citation>
    <scope>NUCLEOTIDE SEQUENCE [LARGE SCALE GENOMIC DNA]</scope>
    <source>
        <strain evidence="3 4">DmCS_006</strain>
    </source>
</reference>
<gene>
    <name evidence="3" type="ORF">AtDm6_2635</name>
</gene>
<protein>
    <recommendedName>
        <fullName evidence="2">ABC-type transport auxiliary lipoprotein component domain-containing protein</fullName>
    </recommendedName>
</protein>
<dbReference type="SUPFAM" id="SSF159594">
    <property type="entry name" value="XCC0632-like"/>
    <property type="match status" value="1"/>
</dbReference>
<organism evidence="3 4">
    <name type="scientific">Acetobacter tropicalis</name>
    <dbReference type="NCBI Taxonomy" id="104102"/>
    <lineage>
        <taxon>Bacteria</taxon>
        <taxon>Pseudomonadati</taxon>
        <taxon>Pseudomonadota</taxon>
        <taxon>Alphaproteobacteria</taxon>
        <taxon>Acetobacterales</taxon>
        <taxon>Acetobacteraceae</taxon>
        <taxon>Acetobacter</taxon>
    </lineage>
</organism>
<evidence type="ECO:0000313" key="4">
    <source>
        <dbReference type="Proteomes" id="UP000029448"/>
    </source>
</evidence>
<dbReference type="EMBL" id="JOKM01000088">
    <property type="protein sequence ID" value="KGB22137.1"/>
    <property type="molecule type" value="Genomic_DNA"/>
</dbReference>